<organism evidence="2 3">
    <name type="scientific">Streptomyces boetiae</name>
    <dbReference type="NCBI Taxonomy" id="3075541"/>
    <lineage>
        <taxon>Bacteria</taxon>
        <taxon>Bacillati</taxon>
        <taxon>Actinomycetota</taxon>
        <taxon>Actinomycetes</taxon>
        <taxon>Kitasatosporales</taxon>
        <taxon>Streptomycetaceae</taxon>
        <taxon>Streptomyces</taxon>
    </lineage>
</organism>
<dbReference type="SUPFAM" id="SSF48452">
    <property type="entry name" value="TPR-like"/>
    <property type="match status" value="2"/>
</dbReference>
<dbReference type="PANTHER" id="PTHR47691:SF3">
    <property type="entry name" value="HTH-TYPE TRANSCRIPTIONAL REGULATOR RV0890C-RELATED"/>
    <property type="match status" value="1"/>
</dbReference>
<dbReference type="Pfam" id="PF13424">
    <property type="entry name" value="TPR_12"/>
    <property type="match status" value="1"/>
</dbReference>
<proteinExistence type="predicted"/>
<dbReference type="PRINTS" id="PR00364">
    <property type="entry name" value="DISEASERSIST"/>
</dbReference>
<comment type="caution">
    <text evidence="2">The sequence shown here is derived from an EMBL/GenBank/DDBJ whole genome shotgun (WGS) entry which is preliminary data.</text>
</comment>
<evidence type="ECO:0000313" key="3">
    <source>
        <dbReference type="Proteomes" id="UP001183388"/>
    </source>
</evidence>
<evidence type="ECO:0000313" key="2">
    <source>
        <dbReference type="EMBL" id="MDT0307284.1"/>
    </source>
</evidence>
<dbReference type="EMBL" id="JAVREN010000010">
    <property type="protein sequence ID" value="MDT0307284.1"/>
    <property type="molecule type" value="Genomic_DNA"/>
</dbReference>
<dbReference type="PROSITE" id="PS50005">
    <property type="entry name" value="TPR"/>
    <property type="match status" value="1"/>
</dbReference>
<dbReference type="Gene3D" id="1.25.40.10">
    <property type="entry name" value="Tetratricopeptide repeat domain"/>
    <property type="match status" value="2"/>
</dbReference>
<gene>
    <name evidence="2" type="ORF">RM780_09945</name>
</gene>
<dbReference type="InterPro" id="IPR027417">
    <property type="entry name" value="P-loop_NTPase"/>
</dbReference>
<dbReference type="PANTHER" id="PTHR47691">
    <property type="entry name" value="REGULATOR-RELATED"/>
    <property type="match status" value="1"/>
</dbReference>
<dbReference type="SUPFAM" id="SSF52540">
    <property type="entry name" value="P-loop containing nucleoside triphosphate hydrolases"/>
    <property type="match status" value="1"/>
</dbReference>
<dbReference type="RefSeq" id="WP_311630227.1">
    <property type="nucleotide sequence ID" value="NZ_JAVREN010000010.1"/>
</dbReference>
<keyword evidence="1" id="KW-0802">TPR repeat</keyword>
<dbReference type="Proteomes" id="UP001183388">
    <property type="component" value="Unassembled WGS sequence"/>
</dbReference>
<evidence type="ECO:0000256" key="1">
    <source>
        <dbReference type="PROSITE-ProRule" id="PRU00339"/>
    </source>
</evidence>
<dbReference type="InterPro" id="IPR011990">
    <property type="entry name" value="TPR-like_helical_dom_sf"/>
</dbReference>
<feature type="repeat" description="TPR" evidence="1">
    <location>
        <begin position="552"/>
        <end position="585"/>
    </location>
</feature>
<protein>
    <submittedName>
        <fullName evidence="2">Tetratricopeptide repeat protein</fullName>
    </submittedName>
</protein>
<dbReference type="Gene3D" id="3.40.50.300">
    <property type="entry name" value="P-loop containing nucleotide triphosphate hydrolases"/>
    <property type="match status" value="1"/>
</dbReference>
<reference evidence="3" key="1">
    <citation type="submission" date="2023-07" db="EMBL/GenBank/DDBJ databases">
        <title>30 novel species of actinomycetes from the DSMZ collection.</title>
        <authorList>
            <person name="Nouioui I."/>
        </authorList>
    </citation>
    <scope>NUCLEOTIDE SEQUENCE [LARGE SCALE GENOMIC DNA]</scope>
    <source>
        <strain evidence="3">DSM 44917</strain>
    </source>
</reference>
<accession>A0ABU2L6U9</accession>
<name>A0ABU2L6U9_9ACTN</name>
<dbReference type="SMART" id="SM00028">
    <property type="entry name" value="TPR"/>
    <property type="match status" value="4"/>
</dbReference>
<keyword evidence="3" id="KW-1185">Reference proteome</keyword>
<sequence length="731" mass="78389">MTGQEPTNSVSGHAHPAAVIQASQLHGGVHLHQPGPPPLPVPRQLLPRPPHFVDRQEALAAVRSLRGPGAAFPLAALNVFGPGGVGKTALATVLLRDLAEEGAIPGGQLYADLRGGPEAPGPGQATVVEVLGRFLRAFGISAGLPSDVEERAALWRSVTAERRVAVQVDNAARAEDVRPLLPGSEGSLLVVTSRHRLTGLMREGALFHALAPLPQEAARQLLTRLAAGPATAHPVLDERAAGHLVAVCAGMPLALVVAGAHLAAGQPATLPFHHPSPSTPPESAQEAAINAVLDHTHDQLPAQAAAAYRTLGALPHLQRFGAHDVAAACGTPLDAAALTLGILAAHRLAEPLTGQPQPAADHASAAGWWRLHDAVHPHAAAKAREQDGPQARAGAQRRWSEYLLRTATAAETLISPSHRTLERTYQYESQLPLPFPDQDQAAALAWLEERLPDLMTGVETAMAAQWWDTTWQLVDALWPVFLRRRNHQLWVRAHLDLGLPAARRARHRAAERRMLTSGASGLRHLARYDEALDCFGQALALAEEDGDRRDEAQALNGTGDVHRLRGQYDQARDLLQQALKVREQIGYWRGAALTRVLLGDVALAQGDAPGAIGYLTSARATLLAERDSYDAARAAAFLARAHAAQGGDAQAERLFHQAVEEFTQAGSPLWQARALEWLGKHHQERGREQEARGCYQDSLQLYGQVHSRDAARLRTRLAALPPSPPQQGEPQ</sequence>
<dbReference type="InterPro" id="IPR019734">
    <property type="entry name" value="TPR_rpt"/>
</dbReference>